<dbReference type="InterPro" id="IPR017983">
    <property type="entry name" value="GPCR_2_secretin-like_CS"/>
</dbReference>
<evidence type="ECO:0000256" key="3">
    <source>
        <dbReference type="ARBA" id="ARBA00022475"/>
    </source>
</evidence>
<dbReference type="PROSITE" id="PS00650">
    <property type="entry name" value="G_PROTEIN_RECEP_F2_2"/>
    <property type="match status" value="1"/>
</dbReference>
<organism evidence="17 18">
    <name type="scientific">Acipenser oxyrinchus oxyrinchus</name>
    <dbReference type="NCBI Taxonomy" id="40147"/>
    <lineage>
        <taxon>Eukaryota</taxon>
        <taxon>Metazoa</taxon>
        <taxon>Chordata</taxon>
        <taxon>Craniata</taxon>
        <taxon>Vertebrata</taxon>
        <taxon>Euteleostomi</taxon>
        <taxon>Actinopterygii</taxon>
        <taxon>Chondrostei</taxon>
        <taxon>Acipenseriformes</taxon>
        <taxon>Acipenseridae</taxon>
        <taxon>Acipenser</taxon>
    </lineage>
</organism>
<gene>
    <name evidence="17" type="primary">VIPR1</name>
    <name evidence="17" type="ORF">AOXY_G4215</name>
</gene>
<dbReference type="PANTHER" id="PTHR45620">
    <property type="entry name" value="PDF RECEPTOR-LIKE PROTEIN-RELATED"/>
    <property type="match status" value="1"/>
</dbReference>
<evidence type="ECO:0000313" key="17">
    <source>
        <dbReference type="EMBL" id="KAK1173966.1"/>
    </source>
</evidence>
<evidence type="ECO:0000256" key="6">
    <source>
        <dbReference type="ARBA" id="ARBA00022989"/>
    </source>
</evidence>
<dbReference type="GO" id="GO:0008528">
    <property type="term" value="F:G protein-coupled peptide receptor activity"/>
    <property type="evidence" value="ECO:0007669"/>
    <property type="project" value="TreeGrafter"/>
</dbReference>
<dbReference type="GO" id="GO:0007166">
    <property type="term" value="P:cell surface receptor signaling pathway"/>
    <property type="evidence" value="ECO:0007669"/>
    <property type="project" value="InterPro"/>
</dbReference>
<keyword evidence="4 13" id="KW-0812">Transmembrane</keyword>
<feature type="transmembrane region" description="Helical" evidence="13">
    <location>
        <begin position="209"/>
        <end position="237"/>
    </location>
</feature>
<evidence type="ECO:0000256" key="10">
    <source>
        <dbReference type="ARBA" id="ARBA00023170"/>
    </source>
</evidence>
<feature type="transmembrane region" description="Helical" evidence="13">
    <location>
        <begin position="244"/>
        <end position="264"/>
    </location>
</feature>
<dbReference type="InterPro" id="IPR001771">
    <property type="entry name" value="GPCR_2_VIP_rcpt_1"/>
</dbReference>
<reference evidence="17" key="1">
    <citation type="submission" date="2022-02" db="EMBL/GenBank/DDBJ databases">
        <title>Atlantic sturgeon de novo genome assembly.</title>
        <authorList>
            <person name="Stock M."/>
            <person name="Klopp C."/>
            <person name="Guiguen Y."/>
            <person name="Cabau C."/>
            <person name="Parinello H."/>
            <person name="Santidrian Yebra-Pimentel E."/>
            <person name="Kuhl H."/>
            <person name="Dirks R.P."/>
            <person name="Guessner J."/>
            <person name="Wuertz S."/>
            <person name="Du K."/>
            <person name="Schartl M."/>
        </authorList>
    </citation>
    <scope>NUCLEOTIDE SEQUENCE</scope>
    <source>
        <strain evidence="17">STURGEONOMICS-FGT-2020</strain>
        <tissue evidence="17">Whole blood</tissue>
    </source>
</reference>
<dbReference type="Gene3D" id="4.10.1240.10">
    <property type="entry name" value="GPCR, family 2, extracellular hormone receptor domain"/>
    <property type="match status" value="1"/>
</dbReference>
<dbReference type="Gene3D" id="1.20.1070.10">
    <property type="entry name" value="Rhodopsin 7-helix transmembrane proteins"/>
    <property type="match status" value="1"/>
</dbReference>
<dbReference type="InterPro" id="IPR000832">
    <property type="entry name" value="GPCR_2_secretin-like"/>
</dbReference>
<evidence type="ECO:0000259" key="15">
    <source>
        <dbReference type="PROSITE" id="PS50227"/>
    </source>
</evidence>
<feature type="transmembrane region" description="Helical" evidence="13">
    <location>
        <begin position="133"/>
        <end position="156"/>
    </location>
</feature>
<keyword evidence="12" id="KW-0807">Transducer</keyword>
<comment type="similarity">
    <text evidence="2">Belongs to the G-protein coupled receptor 2 family.</text>
</comment>
<comment type="caution">
    <text evidence="17">The sequence shown here is derived from an EMBL/GenBank/DDBJ whole genome shotgun (WGS) entry which is preliminary data.</text>
</comment>
<feature type="domain" description="G-protein coupled receptors family 2 profile 2" evidence="16">
    <location>
        <begin position="131"/>
        <end position="381"/>
    </location>
</feature>
<comment type="subcellular location">
    <subcellularLocation>
        <location evidence="1">Cell membrane</location>
        <topology evidence="1">Multi-pass membrane protein</topology>
    </subcellularLocation>
</comment>
<dbReference type="AlphaFoldDB" id="A0AAD8LSV6"/>
<evidence type="ECO:0000259" key="16">
    <source>
        <dbReference type="PROSITE" id="PS50261"/>
    </source>
</evidence>
<keyword evidence="10 17" id="KW-0675">Receptor</keyword>
<dbReference type="PRINTS" id="PR01154">
    <property type="entry name" value="VIP1RECEPTOR"/>
</dbReference>
<accession>A0AAD8LSV6</accession>
<dbReference type="Pfam" id="PF02793">
    <property type="entry name" value="HRM"/>
    <property type="match status" value="1"/>
</dbReference>
<sequence>MDTSHIAILALSLQCLLSSVLTLTPECTIMLDIEREREDCMRTVESENISAVYGCRGMWDNITCWPSAKVGEMVLRQCPTYFSFFSDMHGNVTRSCTKQGWADMHPVSYAVACGYDVNTSAMEETQFFGTVKIGYTVGHSLSLISLTVAMIILCVFRKLHCTRNYIHMHLFMSFILRAIAVFVKDVVLFESGESDHCFVGSIGCKAAIVFFQYCIMANFFWLLVEGLYLHTLLVVSFFSERKYFWWYIMIGWGGPSVFITTWSITRAYYNDVGCWDIIEAPYWWIIKAPILVSILVNSILLICIIRILLQKLHSPDVGRSESNQYLRLAKSTLLLIPLFGAHYIIFAFVPDHFRVDVKLIFELILGSFQGFVVAVLYCFLNGEVQAEIKRKWRRWHLERLLGTDTKYHHPSMGSNGTNFTTQISMLTKCSPKTRRASSLQADSSLV</sequence>
<evidence type="ECO:0000313" key="18">
    <source>
        <dbReference type="Proteomes" id="UP001230051"/>
    </source>
</evidence>
<keyword evidence="5 14" id="KW-0732">Signal</keyword>
<evidence type="ECO:0000256" key="14">
    <source>
        <dbReference type="SAM" id="SignalP"/>
    </source>
</evidence>
<dbReference type="PRINTS" id="PR00249">
    <property type="entry name" value="GPCRSECRETIN"/>
</dbReference>
<dbReference type="PROSITE" id="PS00649">
    <property type="entry name" value="G_PROTEIN_RECEP_F2_1"/>
    <property type="match status" value="1"/>
</dbReference>
<evidence type="ECO:0000256" key="5">
    <source>
        <dbReference type="ARBA" id="ARBA00022729"/>
    </source>
</evidence>
<evidence type="ECO:0000256" key="1">
    <source>
        <dbReference type="ARBA" id="ARBA00004651"/>
    </source>
</evidence>
<dbReference type="GO" id="GO:0004999">
    <property type="term" value="F:vasoactive intestinal polypeptide receptor activity"/>
    <property type="evidence" value="ECO:0007669"/>
    <property type="project" value="InterPro"/>
</dbReference>
<dbReference type="Pfam" id="PF00002">
    <property type="entry name" value="7tm_2"/>
    <property type="match status" value="1"/>
</dbReference>
<dbReference type="InterPro" id="IPR001879">
    <property type="entry name" value="GPCR_2_extracellular_dom"/>
</dbReference>
<keyword evidence="11" id="KW-0325">Glycoprotein</keyword>
<evidence type="ECO:0000256" key="2">
    <source>
        <dbReference type="ARBA" id="ARBA00005314"/>
    </source>
</evidence>
<feature type="transmembrane region" description="Helical" evidence="13">
    <location>
        <begin position="284"/>
        <end position="308"/>
    </location>
</feature>
<dbReference type="SMART" id="SM00008">
    <property type="entry name" value="HormR"/>
    <property type="match status" value="1"/>
</dbReference>
<feature type="signal peptide" evidence="14">
    <location>
        <begin position="1"/>
        <end position="22"/>
    </location>
</feature>
<keyword evidence="3" id="KW-1003">Cell membrane</keyword>
<evidence type="ECO:0000256" key="13">
    <source>
        <dbReference type="SAM" id="Phobius"/>
    </source>
</evidence>
<evidence type="ECO:0000256" key="4">
    <source>
        <dbReference type="ARBA" id="ARBA00022692"/>
    </source>
</evidence>
<evidence type="ECO:0000256" key="7">
    <source>
        <dbReference type="ARBA" id="ARBA00023040"/>
    </source>
</evidence>
<dbReference type="GO" id="GO:0017046">
    <property type="term" value="F:peptide hormone binding"/>
    <property type="evidence" value="ECO:0007669"/>
    <property type="project" value="TreeGrafter"/>
</dbReference>
<protein>
    <submittedName>
        <fullName evidence="17">Vasoactive intestinal polypeptide receptor-like</fullName>
    </submittedName>
</protein>
<dbReference type="EMBL" id="JAGXEW010000003">
    <property type="protein sequence ID" value="KAK1173966.1"/>
    <property type="molecule type" value="Genomic_DNA"/>
</dbReference>
<dbReference type="SUPFAM" id="SSF81321">
    <property type="entry name" value="Family A G protein-coupled receptor-like"/>
    <property type="match status" value="1"/>
</dbReference>
<feature type="chain" id="PRO_5042150529" evidence="14">
    <location>
        <begin position="23"/>
        <end position="446"/>
    </location>
</feature>
<evidence type="ECO:0000256" key="9">
    <source>
        <dbReference type="ARBA" id="ARBA00023157"/>
    </source>
</evidence>
<feature type="transmembrane region" description="Helical" evidence="13">
    <location>
        <begin position="328"/>
        <end position="348"/>
    </location>
</feature>
<evidence type="ECO:0000256" key="8">
    <source>
        <dbReference type="ARBA" id="ARBA00023136"/>
    </source>
</evidence>
<evidence type="ECO:0000256" key="11">
    <source>
        <dbReference type="ARBA" id="ARBA00023180"/>
    </source>
</evidence>
<dbReference type="InterPro" id="IPR001571">
    <property type="entry name" value="GPCR_2_VIP_rcpt"/>
</dbReference>
<dbReference type="FunFam" id="1.20.1070.10:FF:000032">
    <property type="entry name" value="Vasoactive intestinal polypeptide receptor 1"/>
    <property type="match status" value="1"/>
</dbReference>
<dbReference type="PRINTS" id="PR00491">
    <property type="entry name" value="VASOACTVEIPR"/>
</dbReference>
<dbReference type="GO" id="GO:0007188">
    <property type="term" value="P:adenylate cyclase-modulating G protein-coupled receptor signaling pathway"/>
    <property type="evidence" value="ECO:0007669"/>
    <property type="project" value="TreeGrafter"/>
</dbReference>
<dbReference type="Proteomes" id="UP001230051">
    <property type="component" value="Unassembled WGS sequence"/>
</dbReference>
<keyword evidence="18" id="KW-1185">Reference proteome</keyword>
<dbReference type="PANTHER" id="PTHR45620:SF24">
    <property type="entry name" value="VASOACTIVE INTESTINAL POLYPEPTIDE RECEPTOR 1"/>
    <property type="match status" value="1"/>
</dbReference>
<dbReference type="InterPro" id="IPR036445">
    <property type="entry name" value="GPCR_2_extracell_dom_sf"/>
</dbReference>
<keyword evidence="8 13" id="KW-0472">Membrane</keyword>
<keyword evidence="7" id="KW-0297">G-protein coupled receptor</keyword>
<dbReference type="InterPro" id="IPR050332">
    <property type="entry name" value="GPCR_2"/>
</dbReference>
<keyword evidence="6 13" id="KW-1133">Transmembrane helix</keyword>
<dbReference type="SUPFAM" id="SSF111418">
    <property type="entry name" value="Hormone receptor domain"/>
    <property type="match status" value="1"/>
</dbReference>
<dbReference type="PROSITE" id="PS50227">
    <property type="entry name" value="G_PROTEIN_RECEP_F2_3"/>
    <property type="match status" value="1"/>
</dbReference>
<keyword evidence="9" id="KW-1015">Disulfide bond</keyword>
<dbReference type="InterPro" id="IPR017981">
    <property type="entry name" value="GPCR_2-like_7TM"/>
</dbReference>
<feature type="transmembrane region" description="Helical" evidence="13">
    <location>
        <begin position="168"/>
        <end position="189"/>
    </location>
</feature>
<evidence type="ECO:0000256" key="12">
    <source>
        <dbReference type="ARBA" id="ARBA00023224"/>
    </source>
</evidence>
<feature type="domain" description="G-protein coupled receptors family 2 profile 1" evidence="15">
    <location>
        <begin position="39"/>
        <end position="117"/>
    </location>
</feature>
<name>A0AAD8LSV6_ACIOX</name>
<proteinExistence type="inferred from homology"/>
<dbReference type="PROSITE" id="PS50261">
    <property type="entry name" value="G_PROTEIN_RECEP_F2_4"/>
    <property type="match status" value="1"/>
</dbReference>
<feature type="transmembrane region" description="Helical" evidence="13">
    <location>
        <begin position="360"/>
        <end position="380"/>
    </location>
</feature>
<dbReference type="GO" id="GO:0005886">
    <property type="term" value="C:plasma membrane"/>
    <property type="evidence" value="ECO:0007669"/>
    <property type="project" value="UniProtKB-SubCell"/>
</dbReference>